<feature type="transmembrane region" description="Helical" evidence="4">
    <location>
        <begin position="320"/>
        <end position="341"/>
    </location>
</feature>
<feature type="transmembrane region" description="Helical" evidence="4">
    <location>
        <begin position="188"/>
        <end position="207"/>
    </location>
</feature>
<dbReference type="Proteomes" id="UP000325161">
    <property type="component" value="Chromosome"/>
</dbReference>
<accession>A0A5C0AZR0</accession>
<proteinExistence type="predicted"/>
<evidence type="ECO:0000256" key="4">
    <source>
        <dbReference type="SAM" id="Phobius"/>
    </source>
</evidence>
<evidence type="ECO:0000313" key="6">
    <source>
        <dbReference type="EMBL" id="QEI06913.1"/>
    </source>
</evidence>
<dbReference type="PANTHER" id="PTHR23537">
    <property type="match status" value="1"/>
</dbReference>
<dbReference type="InterPro" id="IPR020846">
    <property type="entry name" value="MFS_dom"/>
</dbReference>
<feature type="transmembrane region" description="Helical" evidence="4">
    <location>
        <begin position="25"/>
        <end position="48"/>
    </location>
</feature>
<protein>
    <submittedName>
        <fullName evidence="6">YbfB/YjiJ family MFS transporter</fullName>
    </submittedName>
</protein>
<feature type="transmembrane region" description="Helical" evidence="4">
    <location>
        <begin position="385"/>
        <end position="403"/>
    </location>
</feature>
<reference evidence="6 7" key="1">
    <citation type="submission" date="2019-08" db="EMBL/GenBank/DDBJ databases">
        <title>Amphibian skin-associated Pigmentiphaga: genome sequence and occurrence across geography and hosts.</title>
        <authorList>
            <person name="Bletz M.C."/>
            <person name="Bunk B."/>
            <person name="Sproeer C."/>
            <person name="Biwer P."/>
            <person name="Reiter S."/>
            <person name="Rabemananjara F.C.E."/>
            <person name="Schulz S."/>
            <person name="Overmann J."/>
            <person name="Vences M."/>
        </authorList>
    </citation>
    <scope>NUCLEOTIDE SEQUENCE [LARGE SCALE GENOMIC DNA]</scope>
    <source>
        <strain evidence="6 7">Mada1488</strain>
    </source>
</reference>
<feature type="domain" description="Major facilitator superfamily (MFS) profile" evidence="5">
    <location>
        <begin position="30"/>
        <end position="409"/>
    </location>
</feature>
<dbReference type="PROSITE" id="PS50850">
    <property type="entry name" value="MFS"/>
    <property type="match status" value="1"/>
</dbReference>
<dbReference type="PANTHER" id="PTHR23537:SF1">
    <property type="entry name" value="SUGAR TRANSPORTER"/>
    <property type="match status" value="1"/>
</dbReference>
<dbReference type="RefSeq" id="WP_148815960.1">
    <property type="nucleotide sequence ID" value="NZ_CP043046.1"/>
</dbReference>
<feature type="transmembrane region" description="Helical" evidence="4">
    <location>
        <begin position="234"/>
        <end position="255"/>
    </location>
</feature>
<feature type="transmembrane region" description="Helical" evidence="4">
    <location>
        <begin position="353"/>
        <end position="373"/>
    </location>
</feature>
<evidence type="ECO:0000256" key="1">
    <source>
        <dbReference type="ARBA" id="ARBA00022692"/>
    </source>
</evidence>
<dbReference type="InterPro" id="IPR010645">
    <property type="entry name" value="MFS_4"/>
</dbReference>
<feature type="transmembrane region" description="Helical" evidence="4">
    <location>
        <begin position="158"/>
        <end position="176"/>
    </location>
</feature>
<dbReference type="GO" id="GO:0022857">
    <property type="term" value="F:transmembrane transporter activity"/>
    <property type="evidence" value="ECO:0007669"/>
    <property type="project" value="InterPro"/>
</dbReference>
<evidence type="ECO:0000259" key="5">
    <source>
        <dbReference type="PROSITE" id="PS50850"/>
    </source>
</evidence>
<feature type="transmembrane region" description="Helical" evidence="4">
    <location>
        <begin position="121"/>
        <end position="146"/>
    </location>
</feature>
<keyword evidence="2 4" id="KW-1133">Transmembrane helix</keyword>
<dbReference type="EMBL" id="CP043046">
    <property type="protein sequence ID" value="QEI06913.1"/>
    <property type="molecule type" value="Genomic_DNA"/>
</dbReference>
<dbReference type="Pfam" id="PF06779">
    <property type="entry name" value="MFS_4"/>
    <property type="match status" value="1"/>
</dbReference>
<dbReference type="KEGG" id="pacr:FXN63_14520"/>
<dbReference type="AlphaFoldDB" id="A0A5C0AZR0"/>
<sequence length="415" mass="42050">MSTDRPTRTQPGTSHGVHQGADPLIPIWVVFGLAMGPAVALGLSRFAYALLLPAMRSDLAWSFADAGTMNTANAAGYLAGALVAATIGKQFGDKRVFALGLLLTAIAVGASGLTANFTLLLILRIAAGFTGALAFVTGAGLTSAAAAGGSASRAPTLLGIYFAGAGIAVTASALAVPPLLDNMGWRGGWMVLGALSLAATVLGWLALKRCPAPMHLSAGQPRGNWSLRFMTRGLIAYGLFGAGYIAYATFIVAFLRGEQGFTNANITIFWSILGLAAVAAAFFWGPVLGRLRGGQGIAATMSTVLVGAVVALVWPGPVGAYLSALLFGGSFLAVVASAAAFARKSAPPQSWTAAIGAMTIAFGLGQCIGPVLSGLLSDGPSGVRAGLWVSVGILMVGVMVAAWQPEPSSNITRKA</sequence>
<feature type="transmembrane region" description="Helical" evidence="4">
    <location>
        <begin position="96"/>
        <end position="115"/>
    </location>
</feature>
<dbReference type="GO" id="GO:0005886">
    <property type="term" value="C:plasma membrane"/>
    <property type="evidence" value="ECO:0007669"/>
    <property type="project" value="TreeGrafter"/>
</dbReference>
<dbReference type="OrthoDB" id="8747367at2"/>
<keyword evidence="7" id="KW-1185">Reference proteome</keyword>
<keyword evidence="3 4" id="KW-0472">Membrane</keyword>
<gene>
    <name evidence="6" type="ORF">FXN63_14520</name>
</gene>
<evidence type="ECO:0000256" key="3">
    <source>
        <dbReference type="ARBA" id="ARBA00023136"/>
    </source>
</evidence>
<evidence type="ECO:0000256" key="2">
    <source>
        <dbReference type="ARBA" id="ARBA00022989"/>
    </source>
</evidence>
<name>A0A5C0AZR0_9BURK</name>
<evidence type="ECO:0000313" key="7">
    <source>
        <dbReference type="Proteomes" id="UP000325161"/>
    </source>
</evidence>
<keyword evidence="1 4" id="KW-0812">Transmembrane</keyword>
<dbReference type="Gene3D" id="1.20.1250.20">
    <property type="entry name" value="MFS general substrate transporter like domains"/>
    <property type="match status" value="2"/>
</dbReference>
<feature type="transmembrane region" description="Helical" evidence="4">
    <location>
        <begin position="296"/>
        <end position="314"/>
    </location>
</feature>
<dbReference type="SUPFAM" id="SSF103473">
    <property type="entry name" value="MFS general substrate transporter"/>
    <property type="match status" value="1"/>
</dbReference>
<organism evidence="6 7">
    <name type="scientific">Pigmentiphaga aceris</name>
    <dbReference type="NCBI Taxonomy" id="1940612"/>
    <lineage>
        <taxon>Bacteria</taxon>
        <taxon>Pseudomonadati</taxon>
        <taxon>Pseudomonadota</taxon>
        <taxon>Betaproteobacteria</taxon>
        <taxon>Burkholderiales</taxon>
        <taxon>Alcaligenaceae</taxon>
        <taxon>Pigmentiphaga</taxon>
    </lineage>
</organism>
<feature type="transmembrane region" description="Helical" evidence="4">
    <location>
        <begin position="267"/>
        <end position="284"/>
    </location>
</feature>
<dbReference type="InterPro" id="IPR036259">
    <property type="entry name" value="MFS_trans_sf"/>
</dbReference>